<sequence length="1186" mass="134535">MPSLSTIRKRRQRSEEDDETDESTSASSPNPTPQSNSKRPRIEVTQGEQSESGSDVVSEPDNENEGEREDSMDSSQADTQGPATQTSIVPNGVRDQAVQEGYKPGAIVRIKVTDFVTYTSAEFFPGPKLNMVIGPNGTGKSTLVCAICLGLGWGPQHLGRAKDTGEFVKHGCREATIEIELAGGPKFSRNPVVTRTIKRDGNKSTFTLNGKPANRNQVLRLAQSFAIQVDNLCQFLPQDKVSEFAALTPIELLSSTQRAAAGAEMVEWHENLKTLRSEQKRLQADNQGDKDLLQNLEERQEMQRADVERMRQRALIKKRIELLEECRPIVLYKTMHRQFDQLKLDKDSCHRELEMLKAELEPVMRSVNEKQEYCMQLEAAIKHKQRGVDAANKAATDIGRKVEEHEQNMKDLESEIEAEKKSSTALRNEALKIKQTINRLTRQLNEEPVEFDPDWYNEQIREKRRQVRDIEDQASEIRGRRRPLLEEVKEKSDRLKEVEQQLQGLDSQSGRQEKKLYDASKDSYKAYKWLQDNQDKFEKEVFGPPIVTCSIKDPRYADHVESLLQRTDFIAFTVQSRNDFRTLQRHLNGEQKLHDIAIRTSVAAPSNLRSPLPDNQLQDLGFQGWAKDFLQGPEPVLAVLCGENRLHQTPISLRDISDETYRSMENGPISSWVSGKQAYQITRRREYGPSATSTRVRSVRQAKVWTSQPVDVSAKGALERTIQALRVEKEAAEEKIESEKAKLTQLGEDHSACERERQALEKEKNDKQNAHTNFRAIPELIRQQEAKKRTNDAQFAEMRERVIRIRNKQDQLSLKKAEATIQYADAVETLRALQEEVIKLSLWKIEGMSDVEILKAHTTDHRERLTAKEGELAQKLEEVKEMAQTLRKLSKEAGKTARRVREDPELEAIQQEVFSHTVEQLEADIDSEKARLELTHGGSSNVIQEFEERDRQIERLRGKLTDFEKKLEDYNHAIHEIRGKWEPKLDAIIQSVSDAFSDSFARIGCAGQVSLDKAGEEPGPDGEPSGNDFDQWSIQVHVKFREHESLSLLDSHRQSGGERAVSTIFYLMALQSLSASPFRVVDEINQGMDPRNERMVHERLVDIACAPSGGDSGGGQYFLITPKLLSGLVYKPGMRVLCIVSGEHMPKDHNEIDFGAAVRNMRAVTERTKRMGRAIDSSTPMSSIAA</sequence>
<dbReference type="PANTHER" id="PTHR45916">
    <property type="entry name" value="STRUCTURAL MAINTENANCE OF CHROMOSOMES PROTEIN 5"/>
    <property type="match status" value="1"/>
</dbReference>
<organism evidence="7 8">
    <name type="scientific">Aspergillus calidoustus</name>
    <dbReference type="NCBI Taxonomy" id="454130"/>
    <lineage>
        <taxon>Eukaryota</taxon>
        <taxon>Fungi</taxon>
        <taxon>Dikarya</taxon>
        <taxon>Ascomycota</taxon>
        <taxon>Pezizomycotina</taxon>
        <taxon>Eurotiomycetes</taxon>
        <taxon>Eurotiomycetidae</taxon>
        <taxon>Eurotiales</taxon>
        <taxon>Aspergillaceae</taxon>
        <taxon>Aspergillus</taxon>
        <taxon>Aspergillus subgen. Nidulantes</taxon>
    </lineage>
</organism>
<dbReference type="Pfam" id="PF02463">
    <property type="entry name" value="SMC_N"/>
    <property type="match status" value="1"/>
</dbReference>
<evidence type="ECO:0000256" key="1">
    <source>
        <dbReference type="ARBA" id="ARBA00010171"/>
    </source>
</evidence>
<evidence type="ECO:0000256" key="5">
    <source>
        <dbReference type="SAM" id="MobiDB-lite"/>
    </source>
</evidence>
<feature type="compositionally biased region" description="Polar residues" evidence="5">
    <location>
        <begin position="73"/>
        <end position="89"/>
    </location>
</feature>
<dbReference type="Gene3D" id="3.40.50.300">
    <property type="entry name" value="P-loop containing nucleotide triphosphate hydrolases"/>
    <property type="match status" value="2"/>
</dbReference>
<feature type="coiled-coil region" evidence="4">
    <location>
        <begin position="946"/>
        <end position="980"/>
    </location>
</feature>
<dbReference type="GO" id="GO:0000724">
    <property type="term" value="P:double-strand break repair via homologous recombination"/>
    <property type="evidence" value="ECO:0007669"/>
    <property type="project" value="TreeGrafter"/>
</dbReference>
<feature type="compositionally biased region" description="Acidic residues" evidence="5">
    <location>
        <begin position="58"/>
        <end position="72"/>
    </location>
</feature>
<accession>A0A0U5FTI1</accession>
<keyword evidence="3 4" id="KW-0175">Coiled coil</keyword>
<dbReference type="InterPro" id="IPR003395">
    <property type="entry name" value="RecF/RecN/SMC_N"/>
</dbReference>
<gene>
    <name evidence="7" type="ORF">ASPCAL01461</name>
</gene>
<dbReference type="OrthoDB" id="10254973at2759"/>
<evidence type="ECO:0000313" key="7">
    <source>
        <dbReference type="EMBL" id="CEL01885.1"/>
    </source>
</evidence>
<dbReference type="Proteomes" id="UP000054771">
    <property type="component" value="Unassembled WGS sequence"/>
</dbReference>
<protein>
    <recommendedName>
        <fullName evidence="2">Structural maintenance of chromosomes protein 5</fullName>
    </recommendedName>
</protein>
<dbReference type="SUPFAM" id="SSF52540">
    <property type="entry name" value="P-loop containing nucleoside triphosphate hydrolases"/>
    <property type="match status" value="2"/>
</dbReference>
<feature type="domain" description="RecF/RecN/SMC N-terminal" evidence="6">
    <location>
        <begin position="107"/>
        <end position="1100"/>
    </location>
</feature>
<feature type="coiled-coil region" evidence="4">
    <location>
        <begin position="862"/>
        <end position="892"/>
    </location>
</feature>
<dbReference type="GO" id="GO:0030915">
    <property type="term" value="C:Smc5-Smc6 complex"/>
    <property type="evidence" value="ECO:0007669"/>
    <property type="project" value="TreeGrafter"/>
</dbReference>
<feature type="region of interest" description="Disordered" evidence="5">
    <location>
        <begin position="1"/>
        <end position="92"/>
    </location>
</feature>
<feature type="coiled-coil region" evidence="4">
    <location>
        <begin position="715"/>
        <end position="773"/>
    </location>
</feature>
<evidence type="ECO:0000259" key="6">
    <source>
        <dbReference type="Pfam" id="PF02463"/>
    </source>
</evidence>
<dbReference type="PANTHER" id="PTHR45916:SF1">
    <property type="entry name" value="STRUCTURAL MAINTENANCE OF CHROMOSOMES PROTEIN 5"/>
    <property type="match status" value="1"/>
</dbReference>
<evidence type="ECO:0000256" key="3">
    <source>
        <dbReference type="ARBA" id="ARBA00023054"/>
    </source>
</evidence>
<dbReference type="InterPro" id="IPR027417">
    <property type="entry name" value="P-loop_NTPase"/>
</dbReference>
<evidence type="ECO:0000256" key="4">
    <source>
        <dbReference type="SAM" id="Coils"/>
    </source>
</evidence>
<dbReference type="GO" id="GO:0005634">
    <property type="term" value="C:nucleus"/>
    <property type="evidence" value="ECO:0007669"/>
    <property type="project" value="TreeGrafter"/>
</dbReference>
<feature type="coiled-coil region" evidence="4">
    <location>
        <begin position="388"/>
        <end position="515"/>
    </location>
</feature>
<reference evidence="8" key="1">
    <citation type="journal article" date="2016" name="Genome Announc.">
        <title>Draft genome sequences of fungus Aspergillus calidoustus.</title>
        <authorList>
            <person name="Horn F."/>
            <person name="Linde J."/>
            <person name="Mattern D.J."/>
            <person name="Walther G."/>
            <person name="Guthke R."/>
            <person name="Scherlach K."/>
            <person name="Martin K."/>
            <person name="Brakhage A.A."/>
            <person name="Petzke L."/>
            <person name="Valiante V."/>
        </authorList>
    </citation>
    <scope>NUCLEOTIDE SEQUENCE [LARGE SCALE GENOMIC DNA]</scope>
    <source>
        <strain evidence="8">SF006504</strain>
    </source>
</reference>
<feature type="compositionally biased region" description="Polar residues" evidence="5">
    <location>
        <begin position="46"/>
        <end position="55"/>
    </location>
</feature>
<feature type="coiled-coil region" evidence="4">
    <location>
        <begin position="265"/>
        <end position="313"/>
    </location>
</feature>
<dbReference type="AlphaFoldDB" id="A0A0U5FTI1"/>
<dbReference type="OMA" id="RFWTSQP"/>
<dbReference type="GO" id="GO:0003697">
    <property type="term" value="F:single-stranded DNA binding"/>
    <property type="evidence" value="ECO:0007669"/>
    <property type="project" value="TreeGrafter"/>
</dbReference>
<evidence type="ECO:0000256" key="2">
    <source>
        <dbReference type="ARBA" id="ARBA00018687"/>
    </source>
</evidence>
<proteinExistence type="inferred from homology"/>
<name>A0A0U5FTI1_ASPCI</name>
<evidence type="ECO:0000313" key="8">
    <source>
        <dbReference type="Proteomes" id="UP000054771"/>
    </source>
</evidence>
<comment type="similarity">
    <text evidence="1">Belongs to the SMC family. SMC5 subfamily.</text>
</comment>
<dbReference type="STRING" id="454130.A0A0U5FTI1"/>
<dbReference type="EMBL" id="CDMC01000001">
    <property type="protein sequence ID" value="CEL01885.1"/>
    <property type="molecule type" value="Genomic_DNA"/>
</dbReference>
<keyword evidence="8" id="KW-1185">Reference proteome</keyword>